<dbReference type="AlphaFoldDB" id="A0A450WZQ2"/>
<feature type="compositionally biased region" description="Low complexity" evidence="3">
    <location>
        <begin position="115"/>
        <end position="127"/>
    </location>
</feature>
<feature type="compositionally biased region" description="Polar residues" evidence="3">
    <location>
        <begin position="102"/>
        <end position="114"/>
    </location>
</feature>
<organism evidence="4">
    <name type="scientific">Candidatus Kentrum sp. LFY</name>
    <dbReference type="NCBI Taxonomy" id="2126342"/>
    <lineage>
        <taxon>Bacteria</taxon>
        <taxon>Pseudomonadati</taxon>
        <taxon>Pseudomonadota</taxon>
        <taxon>Gammaproteobacteria</taxon>
        <taxon>Candidatus Kentrum</taxon>
    </lineage>
</organism>
<feature type="compositionally biased region" description="Low complexity" evidence="3">
    <location>
        <begin position="614"/>
        <end position="636"/>
    </location>
</feature>
<dbReference type="InterPro" id="IPR010126">
    <property type="entry name" value="Esterase_phb"/>
</dbReference>
<evidence type="ECO:0000256" key="3">
    <source>
        <dbReference type="SAM" id="MobiDB-lite"/>
    </source>
</evidence>
<evidence type="ECO:0000256" key="1">
    <source>
        <dbReference type="ARBA" id="ARBA00022729"/>
    </source>
</evidence>
<feature type="region of interest" description="Disordered" evidence="3">
    <location>
        <begin position="102"/>
        <end position="127"/>
    </location>
</feature>
<dbReference type="Gene3D" id="3.40.50.1820">
    <property type="entry name" value="alpha/beta hydrolase"/>
    <property type="match status" value="1"/>
</dbReference>
<feature type="region of interest" description="Disordered" evidence="3">
    <location>
        <begin position="613"/>
        <end position="656"/>
    </location>
</feature>
<sequence>MPSGLRRYEFGEQLARILGESRRDLRFRVTMMVSGGVVEPGPRGRGSPLATPDYGANLLIGTMAAPQQVHTVEAIRCYRELAPVAIPEATAPGIVVGAPTTNVLGDTPENTSTRSLFSPASSSAPSSALSSALPLERLRFGECLTGLLEFALLDTTREILANELFGIWVNRGCPVAALQVGTWSGGRRDIITQRFELPEGENLPAWLDPDRGGIADPGLFHTVFLPVGKLIEIGMLTTSQEKKGISMLNPSLKITKLAELVDLVRQGRYRPEWEKLLSALAQVQAWTSKVDTRDSRLVEVTDFGSNPGNLRMFTYVPRDLPAGAPLVVALHGCTQTAAAYDEGAGWSQLADRFGFSLLLPQQHWSNNPLRCFNWFRPEDTTRDGGEPLSIRQMIGRMLADHGLDGRAVYVTGLSSGAAMTSVMLATYPDLFAGGAIIAGVPYHAADGLQGAFEAMFTGQTLPQREWGDRVRAASSHQGPWPKVSVWHGDADTAVTPANAEETIKQWVDVHGISPAHAMEDRIDGYPRRAWQNAQGEVLVESYTITGMSHGQPLDTAGDTHSCGTAAPFFNDVGISSAYRIAEFWGLPEVARAEGEPSVVVERPGEQSFEVVPMAAASASDEADSSSQRTASSTASSDEIHGDGAANTEGMGTGNPYAKGGTAPFGIDVQGIISKSLGMAGGILKDAGLGAGGPASTGSKSGSGDLFGIDVQGIVDKSLEMAGALAEAHKTSQTDEEGKSRWQGEGWELIPHSSRASSSAPSDEPLLFGCASSGNDCDMGSKVRSISRQVLLGPHPSLSYIRRLHLNAAVNEYTKARFSVLVDGLSVDEVSATGMKHAETEWTQRSNIDLAPFADRTVTLTFEVSAHSNVCNEVSAKAWVDRIHVRDVLTVTEA</sequence>
<gene>
    <name evidence="4" type="ORF">BECKLFY1418C_GA0070996_11208</name>
</gene>
<dbReference type="Pfam" id="PF10503">
    <property type="entry name" value="Esterase_PHB"/>
    <property type="match status" value="1"/>
</dbReference>
<name>A0A450WZQ2_9GAMM</name>
<accession>A0A450WZQ2</accession>
<evidence type="ECO:0000313" key="4">
    <source>
        <dbReference type="EMBL" id="VFK22483.1"/>
    </source>
</evidence>
<dbReference type="SUPFAM" id="SSF53474">
    <property type="entry name" value="alpha/beta-Hydrolases"/>
    <property type="match status" value="2"/>
</dbReference>
<dbReference type="InterPro" id="IPR029058">
    <property type="entry name" value="AB_hydrolase_fold"/>
</dbReference>
<keyword evidence="2" id="KW-0378">Hydrolase</keyword>
<reference evidence="4" key="1">
    <citation type="submission" date="2019-02" db="EMBL/GenBank/DDBJ databases">
        <authorList>
            <person name="Gruber-Vodicka R. H."/>
            <person name="Seah K. B. B."/>
        </authorList>
    </citation>
    <scope>NUCLEOTIDE SEQUENCE</scope>
    <source>
        <strain evidence="4">BECK_BY7</strain>
    </source>
</reference>
<dbReference type="GO" id="GO:0005576">
    <property type="term" value="C:extracellular region"/>
    <property type="evidence" value="ECO:0007669"/>
    <property type="project" value="InterPro"/>
</dbReference>
<dbReference type="InterPro" id="IPR050955">
    <property type="entry name" value="Plant_Biomass_Hydrol_Est"/>
</dbReference>
<keyword evidence="1" id="KW-0732">Signal</keyword>
<dbReference type="NCBIfam" id="TIGR01840">
    <property type="entry name" value="esterase_phb"/>
    <property type="match status" value="1"/>
</dbReference>
<dbReference type="PANTHER" id="PTHR43037">
    <property type="entry name" value="UNNAMED PRODUCT-RELATED"/>
    <property type="match status" value="1"/>
</dbReference>
<dbReference type="PANTHER" id="PTHR43037:SF1">
    <property type="entry name" value="BLL1128 PROTEIN"/>
    <property type="match status" value="1"/>
</dbReference>
<dbReference type="GO" id="GO:0016787">
    <property type="term" value="F:hydrolase activity"/>
    <property type="evidence" value="ECO:0007669"/>
    <property type="project" value="UniProtKB-KW"/>
</dbReference>
<proteinExistence type="predicted"/>
<evidence type="ECO:0000256" key="2">
    <source>
        <dbReference type="ARBA" id="ARBA00022801"/>
    </source>
</evidence>
<protein>
    <submittedName>
        <fullName evidence="4">Esterase, PHB depolymerase family</fullName>
    </submittedName>
</protein>
<dbReference type="EMBL" id="CAADFN010000120">
    <property type="protein sequence ID" value="VFK22483.1"/>
    <property type="molecule type" value="Genomic_DNA"/>
</dbReference>